<name>A0AAW1DK14_9HEMI</name>
<dbReference type="SUPFAM" id="SSF56219">
    <property type="entry name" value="DNase I-like"/>
    <property type="match status" value="1"/>
</dbReference>
<dbReference type="InterPro" id="IPR051675">
    <property type="entry name" value="Endo/Exo/Phosphatase_dom_1"/>
</dbReference>
<dbReference type="EMBL" id="JAPXFL010000002">
    <property type="protein sequence ID" value="KAK9511243.1"/>
    <property type="molecule type" value="Genomic_DNA"/>
</dbReference>
<dbReference type="SUPFAM" id="SSF47781">
    <property type="entry name" value="RuvA domain 2-like"/>
    <property type="match status" value="2"/>
</dbReference>
<dbReference type="GO" id="GO:0003677">
    <property type="term" value="F:DNA binding"/>
    <property type="evidence" value="ECO:0007669"/>
    <property type="project" value="InterPro"/>
</dbReference>
<feature type="domain" description="Helix-hairpin-helix DNA-binding motif class 1" evidence="3">
    <location>
        <begin position="62"/>
        <end position="81"/>
    </location>
</feature>
<dbReference type="InterPro" id="IPR010994">
    <property type="entry name" value="RuvA_2-like"/>
</dbReference>
<dbReference type="PANTHER" id="PTHR21180">
    <property type="entry name" value="ENDONUCLEASE/EXONUCLEASE/PHOSPHATASE FAMILY DOMAIN-CONTAINING PROTEIN 1"/>
    <property type="match status" value="1"/>
</dbReference>
<feature type="region of interest" description="Disordered" evidence="2">
    <location>
        <begin position="1"/>
        <end position="32"/>
    </location>
</feature>
<feature type="compositionally biased region" description="Basic residues" evidence="2">
    <location>
        <begin position="16"/>
        <end position="25"/>
    </location>
</feature>
<protein>
    <recommendedName>
        <fullName evidence="1">Endonuclease/exonuclease/phosphatase family domain-containing protein 1</fullName>
    </recommendedName>
</protein>
<gene>
    <name evidence="4" type="ORF">O3M35_005837</name>
</gene>
<comment type="caution">
    <text evidence="4">The sequence shown here is derived from an EMBL/GenBank/DDBJ whole genome shotgun (WGS) entry which is preliminary data.</text>
</comment>
<dbReference type="Gene3D" id="3.60.10.10">
    <property type="entry name" value="Endonuclease/exonuclease/phosphatase"/>
    <property type="match status" value="1"/>
</dbReference>
<dbReference type="AlphaFoldDB" id="A0AAW1DK14"/>
<feature type="domain" description="Helix-hairpin-helix DNA-binding motif class 1" evidence="3">
    <location>
        <begin position="156"/>
        <end position="175"/>
    </location>
</feature>
<dbReference type="Pfam" id="PF12836">
    <property type="entry name" value="HHH_3"/>
    <property type="match status" value="2"/>
</dbReference>
<dbReference type="InterPro" id="IPR036691">
    <property type="entry name" value="Endo/exonu/phosph_ase_sf"/>
</dbReference>
<dbReference type="Proteomes" id="UP001461498">
    <property type="component" value="Unassembled WGS sequence"/>
</dbReference>
<dbReference type="PANTHER" id="PTHR21180:SF32">
    <property type="entry name" value="ENDONUCLEASE_EXONUCLEASE_PHOSPHATASE FAMILY DOMAIN-CONTAINING PROTEIN 1"/>
    <property type="match status" value="1"/>
</dbReference>
<dbReference type="GO" id="GO:0006281">
    <property type="term" value="P:DNA repair"/>
    <property type="evidence" value="ECO:0007669"/>
    <property type="project" value="InterPro"/>
</dbReference>
<keyword evidence="5" id="KW-1185">Reference proteome</keyword>
<dbReference type="SMART" id="SM00278">
    <property type="entry name" value="HhH1"/>
    <property type="match status" value="3"/>
</dbReference>
<evidence type="ECO:0000313" key="4">
    <source>
        <dbReference type="EMBL" id="KAK9511243.1"/>
    </source>
</evidence>
<feature type="domain" description="Helix-hairpin-helix DNA-binding motif class 1" evidence="3">
    <location>
        <begin position="186"/>
        <end position="205"/>
    </location>
</feature>
<dbReference type="InterPro" id="IPR003583">
    <property type="entry name" value="Hlx-hairpin-Hlx_DNA-bd_motif"/>
</dbReference>
<evidence type="ECO:0000259" key="3">
    <source>
        <dbReference type="SMART" id="SM00278"/>
    </source>
</evidence>
<evidence type="ECO:0000256" key="1">
    <source>
        <dbReference type="ARBA" id="ARBA00015260"/>
    </source>
</evidence>
<evidence type="ECO:0000256" key="2">
    <source>
        <dbReference type="SAM" id="MobiDB-lite"/>
    </source>
</evidence>
<proteinExistence type="predicted"/>
<sequence length="519" mass="58064">MPFKITMGQTHSMPSSRKRHSRRSFRTPFTRNNTHGSLSATFNYFEPDLKVNQLNINHATEEELMTLPGVTRRIARNIVEYRQAIGGRFNKVEDLALVSGIGADRLDDIRPEICITRRKVHSCTSSRTQSLDSVKSNDLSPVSVRTPLDVNKANAFQLMTIRGINQELAASIVDYRQRRGDFFTLDDLLKVKGMSTVRLSSLRPKLTVKSEPIIERKAAIKQETSINSIPNGKPAGISEKISCNGSVGAVKDVYELVSAYCHRPTTVIKEIPQKDFRLASWNLTDMCREKAENNAVREVFCLTLLENRISFVALQGIQDSCSLRMLCDEFKIPLCKRVKEWKGSRGNWVFQFVPMQSAGEASNLGFIYNAQLLRHVLVKVVQDNSMMHAAEANITFCGSTINVLNVHLMSNSCESSFATLLETINPAIILGDFSLLKNCDKSSPACYKPLLSTNTSTKSASYVQKSCYDNIFFKESSLSHYAGENGVIRNGLNHLAIPKGWNWNGVVSDHCPVWAQLTI</sequence>
<accession>A0AAW1DK14</accession>
<evidence type="ECO:0000313" key="5">
    <source>
        <dbReference type="Proteomes" id="UP001461498"/>
    </source>
</evidence>
<reference evidence="4 5" key="1">
    <citation type="submission" date="2022-12" db="EMBL/GenBank/DDBJ databases">
        <title>Chromosome-level genome assembly of true bugs.</title>
        <authorList>
            <person name="Ma L."/>
            <person name="Li H."/>
        </authorList>
    </citation>
    <scope>NUCLEOTIDE SEQUENCE [LARGE SCALE GENOMIC DNA]</scope>
    <source>
        <strain evidence="4">Lab_2022b</strain>
    </source>
</reference>
<dbReference type="Gene3D" id="1.10.150.320">
    <property type="entry name" value="Photosystem II 12 kDa extrinsic protein"/>
    <property type="match status" value="2"/>
</dbReference>
<organism evidence="4 5">
    <name type="scientific">Rhynocoris fuscipes</name>
    <dbReference type="NCBI Taxonomy" id="488301"/>
    <lineage>
        <taxon>Eukaryota</taxon>
        <taxon>Metazoa</taxon>
        <taxon>Ecdysozoa</taxon>
        <taxon>Arthropoda</taxon>
        <taxon>Hexapoda</taxon>
        <taxon>Insecta</taxon>
        <taxon>Pterygota</taxon>
        <taxon>Neoptera</taxon>
        <taxon>Paraneoptera</taxon>
        <taxon>Hemiptera</taxon>
        <taxon>Heteroptera</taxon>
        <taxon>Panheteroptera</taxon>
        <taxon>Cimicomorpha</taxon>
        <taxon>Reduviidae</taxon>
        <taxon>Harpactorinae</taxon>
        <taxon>Harpactorini</taxon>
        <taxon>Rhynocoris</taxon>
    </lineage>
</organism>